<sequence>MWSLQHPSFEGTYPLMPHISRILQQHIDTFWSGIARGLSTEDAAVQAHCSRGWGEGMFRNAGGMTPPPRPALSGRYLSKLEREQIPIGIPQGDSIRHIARTLGRSPSTVLREQRRDRGMLPMYRQRHITRPPGSAARIGDRL</sequence>
<evidence type="ECO:0000313" key="2">
    <source>
        <dbReference type="EMBL" id="MBS3182454.1"/>
    </source>
</evidence>
<evidence type="ECO:0000259" key="1">
    <source>
        <dbReference type="Pfam" id="PF13936"/>
    </source>
</evidence>
<proteinExistence type="predicted"/>
<reference evidence="2 3" key="1">
    <citation type="submission" date="2021-02" db="EMBL/GenBank/DDBJ databases">
        <title>Draft genome and description of Leucobacter sp nov strain Marseille-Q4368.</title>
        <authorList>
            <person name="Boxberger M."/>
            <person name="La Scola B."/>
        </authorList>
    </citation>
    <scope>NUCLEOTIDE SEQUENCE [LARGE SCALE GENOMIC DNA]</scope>
    <source>
        <strain evidence="2 3">Marseille-Q4368</strain>
    </source>
</reference>
<dbReference type="Pfam" id="PF13936">
    <property type="entry name" value="HTH_38"/>
    <property type="match status" value="1"/>
</dbReference>
<keyword evidence="3" id="KW-1185">Reference proteome</keyword>
<organism evidence="2 3">
    <name type="scientific">Leucobacter manosquensis</name>
    <dbReference type="NCBI Taxonomy" id="2810611"/>
    <lineage>
        <taxon>Bacteria</taxon>
        <taxon>Bacillati</taxon>
        <taxon>Actinomycetota</taxon>
        <taxon>Actinomycetes</taxon>
        <taxon>Micrococcales</taxon>
        <taxon>Microbacteriaceae</taxon>
        <taxon>Leucobacter</taxon>
    </lineage>
</organism>
<dbReference type="Proteomes" id="UP000811492">
    <property type="component" value="Unassembled WGS sequence"/>
</dbReference>
<protein>
    <submittedName>
        <fullName evidence="2">Helix-turn-helix domain-containing protein</fullName>
    </submittedName>
</protein>
<evidence type="ECO:0000313" key="3">
    <source>
        <dbReference type="Proteomes" id="UP000811492"/>
    </source>
</evidence>
<comment type="caution">
    <text evidence="2">The sequence shown here is derived from an EMBL/GenBank/DDBJ whole genome shotgun (WGS) entry which is preliminary data.</text>
</comment>
<dbReference type="InterPro" id="IPR025246">
    <property type="entry name" value="IS30-like_HTH"/>
</dbReference>
<feature type="domain" description="Transposase IS30-like HTH" evidence="1">
    <location>
        <begin position="73"/>
        <end position="115"/>
    </location>
</feature>
<dbReference type="EMBL" id="JAFEVO010000001">
    <property type="protein sequence ID" value="MBS3182454.1"/>
    <property type="molecule type" value="Genomic_DNA"/>
</dbReference>
<gene>
    <name evidence="2" type="ORF">JSQ98_09655</name>
</gene>
<accession>A0ABS5M5H2</accession>
<name>A0ABS5M5H2_9MICO</name>